<dbReference type="AlphaFoldDB" id="A0A540LM83"/>
<dbReference type="STRING" id="106549.A0A540LM83"/>
<sequence length="56" mass="5913">MALSPLEVDATRIEYYATVGESLCELNFVISGLGFYDVSVGSGVDAPRGELINVSS</sequence>
<comment type="caution">
    <text evidence="1">The sequence shown here is derived from an EMBL/GenBank/DDBJ whole genome shotgun (WGS) entry which is preliminary data.</text>
</comment>
<name>A0A540LM83_MALBA</name>
<dbReference type="InterPro" id="IPR044183">
    <property type="entry name" value="PNSL4/FKBP13-like"/>
</dbReference>
<dbReference type="GO" id="GO:0009507">
    <property type="term" value="C:chloroplast"/>
    <property type="evidence" value="ECO:0007669"/>
    <property type="project" value="InterPro"/>
</dbReference>
<dbReference type="PANTHER" id="PTHR47833:SF1">
    <property type="entry name" value="PHOTOSYNTHETIC NDH SUBUNIT OF LUMENAL LOCATION 4, CHLOROPLASTIC"/>
    <property type="match status" value="1"/>
</dbReference>
<gene>
    <name evidence="1" type="ORF">C1H46_026890</name>
</gene>
<dbReference type="Proteomes" id="UP000315295">
    <property type="component" value="Unassembled WGS sequence"/>
</dbReference>
<evidence type="ECO:0000313" key="2">
    <source>
        <dbReference type="Proteomes" id="UP000315295"/>
    </source>
</evidence>
<dbReference type="PANTHER" id="PTHR47833">
    <property type="entry name" value="PHOTOSYNTHETIC NDH SUBUNIT OF LUMENAL LOCATION 4, CHLOROPLASTIC"/>
    <property type="match status" value="1"/>
</dbReference>
<keyword evidence="2" id="KW-1185">Reference proteome</keyword>
<accession>A0A540LM83</accession>
<proteinExistence type="predicted"/>
<evidence type="ECO:0000313" key="1">
    <source>
        <dbReference type="EMBL" id="TQD87591.1"/>
    </source>
</evidence>
<reference evidence="1 2" key="1">
    <citation type="journal article" date="2019" name="G3 (Bethesda)">
        <title>Sequencing of a Wild Apple (Malus baccata) Genome Unravels the Differences Between Cultivated and Wild Apple Species Regarding Disease Resistance and Cold Tolerance.</title>
        <authorList>
            <person name="Chen X."/>
        </authorList>
    </citation>
    <scope>NUCLEOTIDE SEQUENCE [LARGE SCALE GENOMIC DNA]</scope>
    <source>
        <strain evidence="2">cv. Shandingzi</strain>
        <tissue evidence="1">Leaves</tissue>
    </source>
</reference>
<organism evidence="1 2">
    <name type="scientific">Malus baccata</name>
    <name type="common">Siberian crab apple</name>
    <name type="synonym">Pyrus baccata</name>
    <dbReference type="NCBI Taxonomy" id="106549"/>
    <lineage>
        <taxon>Eukaryota</taxon>
        <taxon>Viridiplantae</taxon>
        <taxon>Streptophyta</taxon>
        <taxon>Embryophyta</taxon>
        <taxon>Tracheophyta</taxon>
        <taxon>Spermatophyta</taxon>
        <taxon>Magnoliopsida</taxon>
        <taxon>eudicotyledons</taxon>
        <taxon>Gunneridae</taxon>
        <taxon>Pentapetalae</taxon>
        <taxon>rosids</taxon>
        <taxon>fabids</taxon>
        <taxon>Rosales</taxon>
        <taxon>Rosaceae</taxon>
        <taxon>Amygdaloideae</taxon>
        <taxon>Maleae</taxon>
        <taxon>Malus</taxon>
    </lineage>
</organism>
<protein>
    <submittedName>
        <fullName evidence="1">Uncharacterized protein</fullName>
    </submittedName>
</protein>
<dbReference type="EMBL" id="VIEB01000532">
    <property type="protein sequence ID" value="TQD87591.1"/>
    <property type="molecule type" value="Genomic_DNA"/>
</dbReference>